<proteinExistence type="predicted"/>
<protein>
    <recommendedName>
        <fullName evidence="4">Integral membrane protein</fullName>
    </recommendedName>
</protein>
<evidence type="ECO:0008006" key="4">
    <source>
        <dbReference type="Google" id="ProtNLM"/>
    </source>
</evidence>
<feature type="transmembrane region" description="Helical" evidence="1">
    <location>
        <begin position="108"/>
        <end position="128"/>
    </location>
</feature>
<feature type="transmembrane region" description="Helical" evidence="1">
    <location>
        <begin position="15"/>
        <end position="35"/>
    </location>
</feature>
<gene>
    <name evidence="2" type="ORF">SAMN04488570_0200</name>
</gene>
<dbReference type="OrthoDB" id="25997at2"/>
<reference evidence="3" key="1">
    <citation type="submission" date="2016-10" db="EMBL/GenBank/DDBJ databases">
        <authorList>
            <person name="Varghese N."/>
            <person name="Submissions S."/>
        </authorList>
    </citation>
    <scope>NUCLEOTIDE SEQUENCE [LARGE SCALE GENOMIC DNA]</scope>
    <source>
        <strain evidence="3">DSM 22127</strain>
    </source>
</reference>
<keyword evidence="1" id="KW-1133">Transmembrane helix</keyword>
<accession>A0A1H1LFX3</accession>
<dbReference type="STRING" id="642780.SAMN04488570_0200"/>
<keyword evidence="3" id="KW-1185">Reference proteome</keyword>
<feature type="transmembrane region" description="Helical" evidence="1">
    <location>
        <begin position="73"/>
        <end position="96"/>
    </location>
</feature>
<feature type="transmembrane region" description="Helical" evidence="1">
    <location>
        <begin position="47"/>
        <end position="66"/>
    </location>
</feature>
<keyword evidence="1" id="KW-0812">Transmembrane</keyword>
<sequence>MAEPTRRSGALTRGFGRVLVFVYGVFAFAATGRSVLQLSTEFSQAPVPYLLSALAALVYCVATFALATGRRRLGLATVGIELVGVLAVGLTSLVLPQDYPDQTVWSDFGAGYGFVPLVLPVAGLWWLTRRDLARQTPR</sequence>
<name>A0A1H1LFX3_9ACTN</name>
<dbReference type="Proteomes" id="UP000198859">
    <property type="component" value="Chromosome I"/>
</dbReference>
<evidence type="ECO:0000313" key="2">
    <source>
        <dbReference type="EMBL" id="SDR73416.1"/>
    </source>
</evidence>
<evidence type="ECO:0000313" key="3">
    <source>
        <dbReference type="Proteomes" id="UP000198859"/>
    </source>
</evidence>
<dbReference type="EMBL" id="LT629757">
    <property type="protein sequence ID" value="SDR73416.1"/>
    <property type="molecule type" value="Genomic_DNA"/>
</dbReference>
<keyword evidence="1" id="KW-0472">Membrane</keyword>
<evidence type="ECO:0000256" key="1">
    <source>
        <dbReference type="SAM" id="Phobius"/>
    </source>
</evidence>
<dbReference type="AlphaFoldDB" id="A0A1H1LFX3"/>
<organism evidence="2 3">
    <name type="scientific">Nocardioides scoriae</name>
    <dbReference type="NCBI Taxonomy" id="642780"/>
    <lineage>
        <taxon>Bacteria</taxon>
        <taxon>Bacillati</taxon>
        <taxon>Actinomycetota</taxon>
        <taxon>Actinomycetes</taxon>
        <taxon>Propionibacteriales</taxon>
        <taxon>Nocardioidaceae</taxon>
        <taxon>Nocardioides</taxon>
    </lineage>
</organism>
<dbReference type="RefSeq" id="WP_091725199.1">
    <property type="nucleotide sequence ID" value="NZ_LT629757.1"/>
</dbReference>